<gene>
    <name evidence="1" type="ORF">KYY02_24400</name>
</gene>
<proteinExistence type="predicted"/>
<evidence type="ECO:0000313" key="1">
    <source>
        <dbReference type="EMBL" id="MEZ3181708.1"/>
    </source>
</evidence>
<evidence type="ECO:0000313" key="2">
    <source>
        <dbReference type="Proteomes" id="UP001567537"/>
    </source>
</evidence>
<comment type="caution">
    <text evidence="1">The sequence shown here is derived from an EMBL/GenBank/DDBJ whole genome shotgun (WGS) entry which is preliminary data.</text>
</comment>
<dbReference type="RefSeq" id="WP_371241553.1">
    <property type="nucleotide sequence ID" value="NZ_JAHWZY010000029.1"/>
</dbReference>
<sequence length="76" mass="8417">MTDVVDSDELLRRIRRARACAAQEEQTWRARGDELRRADTGDPGTARDAEVRGVAYGVVLRVLDEILTPGRHAAEG</sequence>
<reference evidence="1 2" key="1">
    <citation type="journal article" date="2021" name="Res Sq">
        <title>Streptomyces Pimoensis sp. nov., Isolated From the Taklimakan Desert in Xinjiang, China.</title>
        <authorList>
            <person name="Zhang P."/>
            <person name="Luo X."/>
            <person name="Luo X."/>
            <person name="Liu Z."/>
            <person name="Xia Z."/>
            <person name="Wan C."/>
            <person name="zhang L."/>
        </authorList>
    </citation>
    <scope>NUCLEOTIDE SEQUENCE [LARGE SCALE GENOMIC DNA]</scope>
    <source>
        <strain evidence="1 2">TRM75549</strain>
    </source>
</reference>
<dbReference type="Proteomes" id="UP001567537">
    <property type="component" value="Unassembled WGS sequence"/>
</dbReference>
<dbReference type="EMBL" id="JAHWZY010000029">
    <property type="protein sequence ID" value="MEZ3181708.1"/>
    <property type="molecule type" value="Genomic_DNA"/>
</dbReference>
<name>A0ABV4J4I7_9ACTN</name>
<accession>A0ABV4J4I7</accession>
<keyword evidence="2" id="KW-1185">Reference proteome</keyword>
<protein>
    <submittedName>
        <fullName evidence="1">Uncharacterized protein</fullName>
    </submittedName>
</protein>
<organism evidence="1 2">
    <name type="scientific">Streptomyces pimonensis</name>
    <dbReference type="NCBI Taxonomy" id="2860288"/>
    <lineage>
        <taxon>Bacteria</taxon>
        <taxon>Bacillati</taxon>
        <taxon>Actinomycetota</taxon>
        <taxon>Actinomycetes</taxon>
        <taxon>Kitasatosporales</taxon>
        <taxon>Streptomycetaceae</taxon>
        <taxon>Streptomyces</taxon>
    </lineage>
</organism>